<evidence type="ECO:0000313" key="2">
    <source>
        <dbReference type="Proteomes" id="UP000626109"/>
    </source>
</evidence>
<reference evidence="1" key="1">
    <citation type="submission" date="2021-02" db="EMBL/GenBank/DDBJ databases">
        <authorList>
            <person name="Dougan E. K."/>
            <person name="Rhodes N."/>
            <person name="Thang M."/>
            <person name="Chan C."/>
        </authorList>
    </citation>
    <scope>NUCLEOTIDE SEQUENCE</scope>
</reference>
<name>A0A813IG14_POLGL</name>
<comment type="caution">
    <text evidence="1">The sequence shown here is derived from an EMBL/GenBank/DDBJ whole genome shotgun (WGS) entry which is preliminary data.</text>
</comment>
<accession>A0A813IG14</accession>
<sequence length="101" mass="10794">MLWDNKQCCHRFTGCFKSWSKTWIVGDRSILSGNPVGAAKKSDVSPVCGVGASSGSSPEGSNNVACCCCWDCAVASSAFRNVPARTPFEQGRRGDLETPNF</sequence>
<evidence type="ECO:0000313" key="1">
    <source>
        <dbReference type="EMBL" id="CAE8649930.1"/>
    </source>
</evidence>
<proteinExistence type="predicted"/>
<dbReference type="AlphaFoldDB" id="A0A813IG14"/>
<dbReference type="EMBL" id="CAJNNW010008330">
    <property type="protein sequence ID" value="CAE8649930.1"/>
    <property type="molecule type" value="Genomic_DNA"/>
</dbReference>
<organism evidence="1 2">
    <name type="scientific">Polarella glacialis</name>
    <name type="common">Dinoflagellate</name>
    <dbReference type="NCBI Taxonomy" id="89957"/>
    <lineage>
        <taxon>Eukaryota</taxon>
        <taxon>Sar</taxon>
        <taxon>Alveolata</taxon>
        <taxon>Dinophyceae</taxon>
        <taxon>Suessiales</taxon>
        <taxon>Suessiaceae</taxon>
        <taxon>Polarella</taxon>
    </lineage>
</organism>
<protein>
    <submittedName>
        <fullName evidence="1">Uncharacterized protein</fullName>
    </submittedName>
</protein>
<dbReference type="Proteomes" id="UP000626109">
    <property type="component" value="Unassembled WGS sequence"/>
</dbReference>
<gene>
    <name evidence="1" type="ORF">PGLA2088_LOCUS7861</name>
</gene>